<gene>
    <name evidence="1" type="ORF">AQPE_4639</name>
</gene>
<keyword evidence="2" id="KW-1185">Reference proteome</keyword>
<evidence type="ECO:0008006" key="3">
    <source>
        <dbReference type="Google" id="ProtNLM"/>
    </source>
</evidence>
<protein>
    <recommendedName>
        <fullName evidence="3">Transcriptional regulator, AbiEi antitoxin, Type IV TA system</fullName>
    </recommendedName>
</protein>
<dbReference type="KEGG" id="anf:AQPE_4639"/>
<organism evidence="1 2">
    <name type="scientific">Aquipluma nitroreducens</name>
    <dbReference type="NCBI Taxonomy" id="2010828"/>
    <lineage>
        <taxon>Bacteria</taxon>
        <taxon>Pseudomonadati</taxon>
        <taxon>Bacteroidota</taxon>
        <taxon>Bacteroidia</taxon>
        <taxon>Marinilabiliales</taxon>
        <taxon>Prolixibacteraceae</taxon>
        <taxon>Aquipluma</taxon>
    </lineage>
</organism>
<dbReference type="InterPro" id="IPR045738">
    <property type="entry name" value="DUF6088"/>
</dbReference>
<evidence type="ECO:0000313" key="1">
    <source>
        <dbReference type="EMBL" id="BBE20447.1"/>
    </source>
</evidence>
<evidence type="ECO:0000313" key="2">
    <source>
        <dbReference type="Proteomes" id="UP001193389"/>
    </source>
</evidence>
<sequence length="218" mass="24638">MNFCNKYLLNLLQNKNIKTMQSIEKQIEDKIKDDAKGTLLFPEDFQQLGSSEAVRLALHRIEKREIIRRVAHGIYVRPKESSYIGEVMPTAEEVAEGIAKRDKIRIVPTGVYALHALGLSTQIPLKLVFLTDGAARTIKVGKRTIKLKRTTPKNLLAKGKISSLVIQALREIGIDKASPTELKQILKLLKEEDLQLLKHDIKLAPEWIKQIMKKAIDG</sequence>
<name>A0A5K7SG82_9BACT</name>
<dbReference type="Pfam" id="PF19570">
    <property type="entry name" value="DUF6088"/>
    <property type="match status" value="1"/>
</dbReference>
<dbReference type="EMBL" id="AP018694">
    <property type="protein sequence ID" value="BBE20447.1"/>
    <property type="molecule type" value="Genomic_DNA"/>
</dbReference>
<proteinExistence type="predicted"/>
<accession>A0A5K7SG82</accession>
<dbReference type="AlphaFoldDB" id="A0A5K7SG82"/>
<reference evidence="1" key="1">
    <citation type="journal article" date="2020" name="Int. J. Syst. Evol. Microbiol.">
        <title>Aquipluma nitroreducens gen. nov. sp. nov., a novel facultatively anaerobic bacterium isolated from a freshwater lake.</title>
        <authorList>
            <person name="Watanabe M."/>
            <person name="Kojima H."/>
            <person name="Fukui M."/>
        </authorList>
    </citation>
    <scope>NUCLEOTIDE SEQUENCE</scope>
    <source>
        <strain evidence="1">MeG22</strain>
    </source>
</reference>
<dbReference type="Proteomes" id="UP001193389">
    <property type="component" value="Chromosome"/>
</dbReference>